<evidence type="ECO:0000256" key="10">
    <source>
        <dbReference type="SAM" id="Phobius"/>
    </source>
</evidence>
<dbReference type="InterPro" id="IPR006664">
    <property type="entry name" value="OMP_bac"/>
</dbReference>
<dbReference type="GO" id="GO:0009279">
    <property type="term" value="C:cell outer membrane"/>
    <property type="evidence" value="ECO:0007669"/>
    <property type="project" value="UniProtKB-SubCell"/>
</dbReference>
<gene>
    <name evidence="12" type="ORF">C7959_10946</name>
</gene>
<evidence type="ECO:0000256" key="7">
    <source>
        <dbReference type="ARBA" id="ARBA00023136"/>
    </source>
</evidence>
<keyword evidence="7 9" id="KW-0472">Membrane</keyword>
<evidence type="ECO:0000256" key="3">
    <source>
        <dbReference type="ARBA" id="ARBA00008914"/>
    </source>
</evidence>
<evidence type="ECO:0000256" key="8">
    <source>
        <dbReference type="ARBA" id="ARBA00023237"/>
    </source>
</evidence>
<accession>A0A4R8GZE0</accession>
<evidence type="ECO:0000256" key="9">
    <source>
        <dbReference type="PROSITE-ProRule" id="PRU00473"/>
    </source>
</evidence>
<comment type="subcellular location">
    <subcellularLocation>
        <location evidence="1">Cell membrane</location>
        <topology evidence="1">Single-pass membrane protein</topology>
    </subcellularLocation>
    <subcellularLocation>
        <location evidence="2">Cell outer membrane</location>
    </subcellularLocation>
</comment>
<keyword evidence="13" id="KW-1185">Reference proteome</keyword>
<dbReference type="RefSeq" id="WP_018250118.1">
    <property type="nucleotide sequence ID" value="NZ_SOEG01000009.1"/>
</dbReference>
<dbReference type="PANTHER" id="PTHR30329">
    <property type="entry name" value="STATOR ELEMENT OF FLAGELLAR MOTOR COMPLEX"/>
    <property type="match status" value="1"/>
</dbReference>
<feature type="transmembrane region" description="Helical" evidence="10">
    <location>
        <begin position="15"/>
        <end position="38"/>
    </location>
</feature>
<evidence type="ECO:0000256" key="6">
    <source>
        <dbReference type="ARBA" id="ARBA00022989"/>
    </source>
</evidence>
<protein>
    <submittedName>
        <fullName evidence="12">Chemotaxis protein MotB</fullName>
    </submittedName>
</protein>
<dbReference type="EMBL" id="SOEG01000009">
    <property type="protein sequence ID" value="TDX51923.1"/>
    <property type="molecule type" value="Genomic_DNA"/>
</dbReference>
<dbReference type="PROSITE" id="PS51123">
    <property type="entry name" value="OMPA_2"/>
    <property type="match status" value="1"/>
</dbReference>
<evidence type="ECO:0000256" key="2">
    <source>
        <dbReference type="ARBA" id="ARBA00004442"/>
    </source>
</evidence>
<evidence type="ECO:0000313" key="12">
    <source>
        <dbReference type="EMBL" id="TDX51923.1"/>
    </source>
</evidence>
<name>A0A4R8GZE0_9FIRM</name>
<organism evidence="12 13">
    <name type="scientific">Orenia marismortui</name>
    <dbReference type="NCBI Taxonomy" id="46469"/>
    <lineage>
        <taxon>Bacteria</taxon>
        <taxon>Bacillati</taxon>
        <taxon>Bacillota</taxon>
        <taxon>Clostridia</taxon>
        <taxon>Halanaerobiales</taxon>
        <taxon>Halobacteroidaceae</taxon>
        <taxon>Orenia</taxon>
    </lineage>
</organism>
<evidence type="ECO:0000259" key="11">
    <source>
        <dbReference type="PROSITE" id="PS51123"/>
    </source>
</evidence>
<sequence>MARQKKSKNDDGGGAGWLATYGDMMTLLLCFFVLLYSFSSIDAEKFRMMMDGLQGKLGVLTGGKTISSAELIESGLDANSPSYRQLSNMQNTISQYIDKQGLQDDIKLEITDRGLTIRFSGKILFDLGRAEIKNNGQGILDNIAGFIKSMPNSIVVEGHTDNWPISNSQFPSNWELSTTRATNVIRYFIEEGNINPARLSAAGYSKYKPIKSNNTKENRAINRRVDVIILRMDQKEGIINE</sequence>
<dbReference type="CDD" id="cd07185">
    <property type="entry name" value="OmpA_C-like"/>
    <property type="match status" value="1"/>
</dbReference>
<keyword evidence="4" id="KW-1003">Cell membrane</keyword>
<dbReference type="InterPro" id="IPR006665">
    <property type="entry name" value="OmpA-like"/>
</dbReference>
<feature type="domain" description="OmpA-like" evidence="11">
    <location>
        <begin position="112"/>
        <end position="233"/>
    </location>
</feature>
<dbReference type="Pfam" id="PF00691">
    <property type="entry name" value="OmpA"/>
    <property type="match status" value="1"/>
</dbReference>
<dbReference type="PANTHER" id="PTHR30329:SF21">
    <property type="entry name" value="LIPOPROTEIN YIAD-RELATED"/>
    <property type="match status" value="1"/>
</dbReference>
<dbReference type="InterPro" id="IPR050330">
    <property type="entry name" value="Bact_OuterMem_StrucFunc"/>
</dbReference>
<dbReference type="SUPFAM" id="SSF103088">
    <property type="entry name" value="OmpA-like"/>
    <property type="match status" value="1"/>
</dbReference>
<reference evidence="12 13" key="1">
    <citation type="submission" date="2019-03" db="EMBL/GenBank/DDBJ databases">
        <title>Subsurface microbial communities from deep shales in Ohio and West Virginia, USA.</title>
        <authorList>
            <person name="Wrighton K."/>
        </authorList>
    </citation>
    <scope>NUCLEOTIDE SEQUENCE [LARGE SCALE GENOMIC DNA]</scope>
    <source>
        <strain evidence="12 13">MSL 6dP</strain>
    </source>
</reference>
<evidence type="ECO:0000313" key="13">
    <source>
        <dbReference type="Proteomes" id="UP000295832"/>
    </source>
</evidence>
<dbReference type="Gene3D" id="3.30.1330.60">
    <property type="entry name" value="OmpA-like domain"/>
    <property type="match status" value="1"/>
</dbReference>
<dbReference type="PRINTS" id="PR01021">
    <property type="entry name" value="OMPADOMAIN"/>
</dbReference>
<keyword evidence="8" id="KW-0998">Cell outer membrane</keyword>
<evidence type="ECO:0000256" key="4">
    <source>
        <dbReference type="ARBA" id="ARBA00022475"/>
    </source>
</evidence>
<dbReference type="InterPro" id="IPR036737">
    <property type="entry name" value="OmpA-like_sf"/>
</dbReference>
<dbReference type="Proteomes" id="UP000295832">
    <property type="component" value="Unassembled WGS sequence"/>
</dbReference>
<dbReference type="InterPro" id="IPR025713">
    <property type="entry name" value="MotB-like_N_dom"/>
</dbReference>
<dbReference type="GO" id="GO:0005886">
    <property type="term" value="C:plasma membrane"/>
    <property type="evidence" value="ECO:0007669"/>
    <property type="project" value="UniProtKB-SubCell"/>
</dbReference>
<dbReference type="STRING" id="926561.GCA_000379025_02984"/>
<dbReference type="Pfam" id="PF13677">
    <property type="entry name" value="MotB_plug"/>
    <property type="match status" value="1"/>
</dbReference>
<evidence type="ECO:0000256" key="5">
    <source>
        <dbReference type="ARBA" id="ARBA00022692"/>
    </source>
</evidence>
<comment type="similarity">
    <text evidence="3">Belongs to the MotB family.</text>
</comment>
<evidence type="ECO:0000256" key="1">
    <source>
        <dbReference type="ARBA" id="ARBA00004162"/>
    </source>
</evidence>
<dbReference type="AlphaFoldDB" id="A0A4R8GZE0"/>
<proteinExistence type="inferred from homology"/>
<comment type="caution">
    <text evidence="12">The sequence shown here is derived from an EMBL/GenBank/DDBJ whole genome shotgun (WGS) entry which is preliminary data.</text>
</comment>
<keyword evidence="6 10" id="KW-1133">Transmembrane helix</keyword>
<keyword evidence="5 10" id="KW-0812">Transmembrane</keyword>